<keyword evidence="2 4" id="KW-0479">Metal-binding</keyword>
<keyword evidence="1 4" id="KW-0349">Heme</keyword>
<evidence type="ECO:0000256" key="1">
    <source>
        <dbReference type="ARBA" id="ARBA00022617"/>
    </source>
</evidence>
<reference evidence="7" key="1">
    <citation type="submission" date="2020-05" db="EMBL/GenBank/DDBJ databases">
        <title>Nod-independent and nitrogen-fixing Bradyrhizobium aeschynomene sp. nov. isolated from nodules of Aeschynomene indica.</title>
        <authorList>
            <person name="Zhang Z."/>
        </authorList>
    </citation>
    <scope>NUCLEOTIDE SEQUENCE</scope>
    <source>
        <strain evidence="7">83012</strain>
    </source>
</reference>
<evidence type="ECO:0000256" key="3">
    <source>
        <dbReference type="ARBA" id="ARBA00023004"/>
    </source>
</evidence>
<keyword evidence="5" id="KW-0732">Signal</keyword>
<evidence type="ECO:0000256" key="2">
    <source>
        <dbReference type="ARBA" id="ARBA00022723"/>
    </source>
</evidence>
<protein>
    <submittedName>
        <fullName evidence="7">Cytochrome c</fullName>
    </submittedName>
</protein>
<keyword evidence="8" id="KW-1185">Reference proteome</keyword>
<evidence type="ECO:0000256" key="4">
    <source>
        <dbReference type="PROSITE-ProRule" id="PRU00433"/>
    </source>
</evidence>
<feature type="domain" description="Cytochrome c" evidence="6">
    <location>
        <begin position="95"/>
        <end position="183"/>
    </location>
</feature>
<dbReference type="Pfam" id="PF00034">
    <property type="entry name" value="Cytochrom_C"/>
    <property type="match status" value="1"/>
</dbReference>
<dbReference type="PROSITE" id="PS51007">
    <property type="entry name" value="CYTC"/>
    <property type="match status" value="1"/>
</dbReference>
<feature type="signal peptide" evidence="5">
    <location>
        <begin position="1"/>
        <end position="38"/>
    </location>
</feature>
<dbReference type="SUPFAM" id="SSF46626">
    <property type="entry name" value="Cytochrome c"/>
    <property type="match status" value="1"/>
</dbReference>
<proteinExistence type="predicted"/>
<name>A0ABX2CKS3_9BRAD</name>
<sequence>MASRPGTCRQMVRSRMSRSPKLIIAAALATIAVSVALAGGPTEKIAAKTEAKTVAKTETNAPQRFNIGRAPTVEEIRGWDIDVRPDGQGLPAGKGTVAQGEKLFMDNCASCHGEFGEGAGRWPVLAGGKGSLTSDNPVKTVGSYWPYASTLFDYVRHAMPFGSPQSLKVDEYYALVAYVLYLNDVITDQNFELTDKNLATIKMPNESGFIMDDRAASEKAFWQKDPCMKNCIAPVKITGRATAVDVTPEDKDGKPRGVE</sequence>
<gene>
    <name evidence="7" type="ORF">HL667_23720</name>
</gene>
<organism evidence="7 8">
    <name type="scientific">Bradyrhizobium aeschynomenes</name>
    <dbReference type="NCBI Taxonomy" id="2734909"/>
    <lineage>
        <taxon>Bacteria</taxon>
        <taxon>Pseudomonadati</taxon>
        <taxon>Pseudomonadota</taxon>
        <taxon>Alphaproteobacteria</taxon>
        <taxon>Hyphomicrobiales</taxon>
        <taxon>Nitrobacteraceae</taxon>
        <taxon>Bradyrhizobium</taxon>
    </lineage>
</organism>
<accession>A0ABX2CKS3</accession>
<feature type="chain" id="PRO_5046994029" evidence="5">
    <location>
        <begin position="39"/>
        <end position="259"/>
    </location>
</feature>
<dbReference type="InterPro" id="IPR036909">
    <property type="entry name" value="Cyt_c-like_dom_sf"/>
</dbReference>
<dbReference type="Proteomes" id="UP000886476">
    <property type="component" value="Unassembled WGS sequence"/>
</dbReference>
<dbReference type="Gene3D" id="1.10.760.10">
    <property type="entry name" value="Cytochrome c-like domain"/>
    <property type="match status" value="1"/>
</dbReference>
<comment type="caution">
    <text evidence="7">The sequence shown here is derived from an EMBL/GenBank/DDBJ whole genome shotgun (WGS) entry which is preliminary data.</text>
</comment>
<dbReference type="PANTHER" id="PTHR35008:SF8">
    <property type="entry name" value="ALCOHOL DEHYDROGENASE CYTOCHROME C SUBUNIT"/>
    <property type="match status" value="1"/>
</dbReference>
<evidence type="ECO:0000256" key="5">
    <source>
        <dbReference type="SAM" id="SignalP"/>
    </source>
</evidence>
<evidence type="ECO:0000259" key="6">
    <source>
        <dbReference type="PROSITE" id="PS51007"/>
    </source>
</evidence>
<dbReference type="EMBL" id="JABFDN010000009">
    <property type="protein sequence ID" value="NPU68030.1"/>
    <property type="molecule type" value="Genomic_DNA"/>
</dbReference>
<dbReference type="InterPro" id="IPR051459">
    <property type="entry name" value="Cytochrome_c-type_DH"/>
</dbReference>
<dbReference type="InterPro" id="IPR009056">
    <property type="entry name" value="Cyt_c-like_dom"/>
</dbReference>
<dbReference type="PANTHER" id="PTHR35008">
    <property type="entry name" value="BLL4482 PROTEIN-RELATED"/>
    <property type="match status" value="1"/>
</dbReference>
<evidence type="ECO:0000313" key="7">
    <source>
        <dbReference type="EMBL" id="NPU68030.1"/>
    </source>
</evidence>
<evidence type="ECO:0000313" key="8">
    <source>
        <dbReference type="Proteomes" id="UP000886476"/>
    </source>
</evidence>
<keyword evidence="3 4" id="KW-0408">Iron</keyword>
<dbReference type="RefSeq" id="WP_172113110.1">
    <property type="nucleotide sequence ID" value="NZ_JABFDN010000009.1"/>
</dbReference>